<dbReference type="SMART" id="SM01217">
    <property type="entry name" value="Fn3_like"/>
    <property type="match status" value="1"/>
</dbReference>
<evidence type="ECO:0000256" key="1">
    <source>
        <dbReference type="ARBA" id="ARBA00005336"/>
    </source>
</evidence>
<evidence type="ECO:0000256" key="2">
    <source>
        <dbReference type="ARBA" id="ARBA00022801"/>
    </source>
</evidence>
<gene>
    <name evidence="4" type="ORF">K040078D81_36110</name>
</gene>
<evidence type="ECO:0000313" key="4">
    <source>
        <dbReference type="EMBL" id="GAA6409494.1"/>
    </source>
</evidence>
<protein>
    <submittedName>
        <fullName evidence="4">Glycoside hydrolase family 3 C-terminal domain-containing protein</fullName>
    </submittedName>
</protein>
<organism evidence="4 5">
    <name type="scientific">Blautia hominis</name>
    <dbReference type="NCBI Taxonomy" id="2025493"/>
    <lineage>
        <taxon>Bacteria</taxon>
        <taxon>Bacillati</taxon>
        <taxon>Bacillota</taxon>
        <taxon>Clostridia</taxon>
        <taxon>Lachnospirales</taxon>
        <taxon>Lachnospiraceae</taxon>
        <taxon>Blautia</taxon>
    </lineage>
</organism>
<dbReference type="SUPFAM" id="SSF52279">
    <property type="entry name" value="Beta-D-glucan exohydrolase, C-terminal domain"/>
    <property type="match status" value="1"/>
</dbReference>
<evidence type="ECO:0000259" key="3">
    <source>
        <dbReference type="SMART" id="SM01217"/>
    </source>
</evidence>
<dbReference type="InterPro" id="IPR001764">
    <property type="entry name" value="Glyco_hydro_3_N"/>
</dbReference>
<dbReference type="GO" id="GO:0016787">
    <property type="term" value="F:hydrolase activity"/>
    <property type="evidence" value="ECO:0007669"/>
    <property type="project" value="UniProtKB-KW"/>
</dbReference>
<dbReference type="Proteomes" id="UP001600943">
    <property type="component" value="Unassembled WGS sequence"/>
</dbReference>
<keyword evidence="2 4" id="KW-0378">Hydrolase</keyword>
<comment type="similarity">
    <text evidence="1">Belongs to the glycosyl hydrolase 3 family.</text>
</comment>
<dbReference type="PANTHER" id="PTHR42715:SF10">
    <property type="entry name" value="BETA-GLUCOSIDASE"/>
    <property type="match status" value="1"/>
</dbReference>
<dbReference type="EMBL" id="BAABYW010000001">
    <property type="protein sequence ID" value="GAA6409494.1"/>
    <property type="molecule type" value="Genomic_DNA"/>
</dbReference>
<accession>A0ABQ0BDI6</accession>
<comment type="caution">
    <text evidence="4">The sequence shown here is derived from an EMBL/GenBank/DDBJ whole genome shotgun (WGS) entry which is preliminary data.</text>
</comment>
<dbReference type="InterPro" id="IPR036881">
    <property type="entry name" value="Glyco_hydro_3_C_sf"/>
</dbReference>
<dbReference type="InterPro" id="IPR036962">
    <property type="entry name" value="Glyco_hydro_3_N_sf"/>
</dbReference>
<dbReference type="PRINTS" id="PR00133">
    <property type="entry name" value="GLHYDRLASE3"/>
</dbReference>
<dbReference type="Pfam" id="PF00933">
    <property type="entry name" value="Glyco_hydro_3"/>
    <property type="match status" value="1"/>
</dbReference>
<dbReference type="InterPro" id="IPR017853">
    <property type="entry name" value="GH"/>
</dbReference>
<proteinExistence type="inferred from homology"/>
<name>A0ABQ0BDI6_9FIRM</name>
<keyword evidence="5" id="KW-1185">Reference proteome</keyword>
<dbReference type="PANTHER" id="PTHR42715">
    <property type="entry name" value="BETA-GLUCOSIDASE"/>
    <property type="match status" value="1"/>
</dbReference>
<dbReference type="Pfam" id="PF14310">
    <property type="entry name" value="Fn3-like"/>
    <property type="match status" value="1"/>
</dbReference>
<feature type="domain" description="Fibronectin type III-like" evidence="3">
    <location>
        <begin position="581"/>
        <end position="651"/>
    </location>
</feature>
<sequence>MKENVNLILSQMTLEEKAGLCSGLDFWHFKGVERLGVPALMVCDGPHGLRKQEEEADMMGVNESIPAVCFPSASAMAASFDRELLWKVGETLGEECRAEQVAVLLGPGMNSKRSPLCGRNFEYYSEDPYHSSEMGTAFVKGVQSQGVGTSTKHFLANNQEYDRMGSNSVVDERTLHEIYLASFEGAIKEAKPATVMCSYNKINGTFASENKEMLTDILRNKWGYEGCAITDWGAAKDRVKGIRAGLDIEMPGGNPLSEQKIIKAVKSGELDEKELDVTVERILRLISFCTQEDGKEHVFDRDKDHRIAGAVEKECAVLLKNESLLPLKETQKVVFIGEFAKRPRYQGSGSSHINSKQVTSALDAAKGNPNICYVRGYEENGAENEPLLLEAIKAAKEAKAVVIFAGLPNALESEGLDRSHMQMPENQNRLIREVANVQENVVVVLHNGSPIEMPWIDDVKAVLEMYLGGENVGEAAYELLYGKANPCGKLAETFPVKLSDNPSYLNFPGHSHEVHYQEGIYVGYRYYDKKEMDVLFPFGHGLSYTTFCYEHMELSRTELTEDEGLKVFVQVTNTGDYKGKEVVQIYISDKESTFDRPIRELKGYQKVELAPGETKTVEITLDKRAFAYYNTVLHDWHVETGEFVIEAGSSSRDIRLQETVMVHSLTEMPMVFERYSTVGEILATEKGRAVLSPLMQAISLAGGDIQTTDVMGEGTEAMVQAMMESMPVGNLVNFGAITEEQLEQVLTALNG</sequence>
<dbReference type="InterPro" id="IPR002772">
    <property type="entry name" value="Glyco_hydro_3_C"/>
</dbReference>
<dbReference type="Pfam" id="PF01915">
    <property type="entry name" value="Glyco_hydro_3_C"/>
    <property type="match status" value="1"/>
</dbReference>
<evidence type="ECO:0000313" key="5">
    <source>
        <dbReference type="Proteomes" id="UP001600943"/>
    </source>
</evidence>
<dbReference type="InterPro" id="IPR026891">
    <property type="entry name" value="Fn3-like"/>
</dbReference>
<dbReference type="RefSeq" id="WP_390407274.1">
    <property type="nucleotide sequence ID" value="NZ_BAABYW010000001.1"/>
</dbReference>
<dbReference type="InterPro" id="IPR013783">
    <property type="entry name" value="Ig-like_fold"/>
</dbReference>
<dbReference type="Gene3D" id="3.40.50.1700">
    <property type="entry name" value="Glycoside hydrolase family 3 C-terminal domain"/>
    <property type="match status" value="1"/>
</dbReference>
<dbReference type="Gene3D" id="3.20.20.300">
    <property type="entry name" value="Glycoside hydrolase, family 3, N-terminal domain"/>
    <property type="match status" value="1"/>
</dbReference>
<dbReference type="Gene3D" id="2.60.40.10">
    <property type="entry name" value="Immunoglobulins"/>
    <property type="match status" value="1"/>
</dbReference>
<reference evidence="4 5" key="1">
    <citation type="submission" date="2024-04" db="EMBL/GenBank/DDBJ databases">
        <title>Defined microbial consortia suppress multidrug-resistant proinflammatory Enterobacteriaceae via ecological control.</title>
        <authorList>
            <person name="Furuichi M."/>
            <person name="Kawaguchi T."/>
            <person name="Pust M."/>
            <person name="Yasuma K."/>
            <person name="Plichta D."/>
            <person name="Hasegawa N."/>
            <person name="Ohya T."/>
            <person name="Bhattarai S."/>
            <person name="Sasajima S."/>
            <person name="Aoto Y."/>
            <person name="Tuganbaev T."/>
            <person name="Yaginuma M."/>
            <person name="Ueda M."/>
            <person name="Okahashi N."/>
            <person name="Amafuji K."/>
            <person name="Kiridooshi Y."/>
            <person name="Sugita K."/>
            <person name="Strazar M."/>
            <person name="Skelly A."/>
            <person name="Suda W."/>
            <person name="Hattori M."/>
            <person name="Nakamoto N."/>
            <person name="Caballero S."/>
            <person name="Norman J."/>
            <person name="Olle B."/>
            <person name="Tanoue T."/>
            <person name="Arita M."/>
            <person name="Bucci V."/>
            <person name="Atarashi K."/>
            <person name="Xavier R."/>
            <person name="Honda K."/>
        </authorList>
    </citation>
    <scope>NUCLEOTIDE SEQUENCE [LARGE SCALE GENOMIC DNA]</scope>
    <source>
        <strain evidence="5">k04-0078-D8-1</strain>
    </source>
</reference>
<dbReference type="InterPro" id="IPR050288">
    <property type="entry name" value="Cellulose_deg_GH3"/>
</dbReference>
<dbReference type="SUPFAM" id="SSF51445">
    <property type="entry name" value="(Trans)glycosidases"/>
    <property type="match status" value="1"/>
</dbReference>